<organism evidence="1 2">
    <name type="scientific">Seminavis robusta</name>
    <dbReference type="NCBI Taxonomy" id="568900"/>
    <lineage>
        <taxon>Eukaryota</taxon>
        <taxon>Sar</taxon>
        <taxon>Stramenopiles</taxon>
        <taxon>Ochrophyta</taxon>
        <taxon>Bacillariophyta</taxon>
        <taxon>Bacillariophyceae</taxon>
        <taxon>Bacillariophycidae</taxon>
        <taxon>Naviculales</taxon>
        <taxon>Naviculaceae</taxon>
        <taxon>Seminavis</taxon>
    </lineage>
</organism>
<dbReference type="OrthoDB" id="73141at2759"/>
<evidence type="ECO:0000313" key="1">
    <source>
        <dbReference type="EMBL" id="CAB9516391.1"/>
    </source>
</evidence>
<gene>
    <name evidence="1" type="ORF">SEMRO_779_G201360.1</name>
</gene>
<protein>
    <submittedName>
        <fullName evidence="1">Uncharacterized protein</fullName>
    </submittedName>
</protein>
<name>A0A9N8EBU0_9STRA</name>
<comment type="caution">
    <text evidence="1">The sequence shown here is derived from an EMBL/GenBank/DDBJ whole genome shotgun (WGS) entry which is preliminary data.</text>
</comment>
<sequence>MTISQEQNVEMKQKMDMLLASDADLQQEETPVAVNDNDAKATQPTQQQHPTTTRHPFQFIPLSMGGGGRSHVPSPGSRYLMEHEVTLEDLQTVTDKFYELAFQDKTLDKFIRSHNDPHGSRFAKWIHQKLSGSHVWDQDRAARGRGCPVHDRSSAHVAAWYSPKRPASERGEHFQLEDCRTWMRLHFWALRESGVMEKSPSFADYYVRFIAHFVRVYESTAPPFARDALRWSADPKNIEEYIRNGRKMKDVLGLNAYTAADQIPEDELYDREWPYNMEEPSSS</sequence>
<accession>A0A9N8EBU0</accession>
<dbReference type="Proteomes" id="UP001153069">
    <property type="component" value="Unassembled WGS sequence"/>
</dbReference>
<evidence type="ECO:0000313" key="2">
    <source>
        <dbReference type="Proteomes" id="UP001153069"/>
    </source>
</evidence>
<proteinExistence type="predicted"/>
<reference evidence="1" key="1">
    <citation type="submission" date="2020-06" db="EMBL/GenBank/DDBJ databases">
        <authorList>
            <consortium name="Plant Systems Biology data submission"/>
        </authorList>
    </citation>
    <scope>NUCLEOTIDE SEQUENCE</scope>
    <source>
        <strain evidence="1">D6</strain>
    </source>
</reference>
<dbReference type="EMBL" id="CAICTM010000778">
    <property type="protein sequence ID" value="CAB9516391.1"/>
    <property type="molecule type" value="Genomic_DNA"/>
</dbReference>
<dbReference type="AlphaFoldDB" id="A0A9N8EBU0"/>
<keyword evidence="2" id="KW-1185">Reference proteome</keyword>